<dbReference type="Proteomes" id="UP000008281">
    <property type="component" value="Unassembled WGS sequence"/>
</dbReference>
<evidence type="ECO:0000313" key="2">
    <source>
        <dbReference type="Proteomes" id="UP000008281"/>
    </source>
</evidence>
<organism evidence="2">
    <name type="scientific">Caenorhabditis remanei</name>
    <name type="common">Caenorhabditis vulgaris</name>
    <dbReference type="NCBI Taxonomy" id="31234"/>
    <lineage>
        <taxon>Eukaryota</taxon>
        <taxon>Metazoa</taxon>
        <taxon>Ecdysozoa</taxon>
        <taxon>Nematoda</taxon>
        <taxon>Chromadorea</taxon>
        <taxon>Rhabditida</taxon>
        <taxon>Rhabditina</taxon>
        <taxon>Rhabditomorpha</taxon>
        <taxon>Rhabditoidea</taxon>
        <taxon>Rhabditidae</taxon>
        <taxon>Peloderinae</taxon>
        <taxon>Caenorhabditis</taxon>
    </lineage>
</organism>
<gene>
    <name evidence="1" type="ORF">CRE_31306</name>
</gene>
<dbReference type="HOGENOM" id="CLU_1391429_0_0_1"/>
<sequence length="196" mass="21990">MTPIERMQAAAKELDRVKNTIADFQQKHGKNYDSLDMFELAHELGKDYGKSTLEMAVALGKNERKSRQNATNVPTWFLKITPDVMQVLEDSFSWIPAQSNSSDVIVPAAVPSKTTEQVQEIQDSLFFFELSQRSTPEVGKSLREIAVTLGKQEREMIRAAPSIPAWFHRLNSEQLAIAQKLASSLEKKGELAKPNS</sequence>
<name>E3MLS2_CAERE</name>
<accession>E3MLS2</accession>
<dbReference type="AlphaFoldDB" id="E3MLS2"/>
<protein>
    <submittedName>
        <fullName evidence="1">Uncharacterized protein</fullName>
    </submittedName>
</protein>
<dbReference type="EMBL" id="DS268455">
    <property type="protein sequence ID" value="EFP04566.1"/>
    <property type="molecule type" value="Genomic_DNA"/>
</dbReference>
<proteinExistence type="predicted"/>
<reference evidence="1" key="1">
    <citation type="submission" date="2007-07" db="EMBL/GenBank/DDBJ databases">
        <title>PCAP assembly of the Caenorhabditis remanei genome.</title>
        <authorList>
            <consortium name="The Caenorhabditis remanei Sequencing Consortium"/>
            <person name="Wilson R.K."/>
        </authorList>
    </citation>
    <scope>NUCLEOTIDE SEQUENCE [LARGE SCALE GENOMIC DNA]</scope>
    <source>
        <strain evidence="1">PB4641</strain>
    </source>
</reference>
<evidence type="ECO:0000313" key="1">
    <source>
        <dbReference type="EMBL" id="EFP04566.1"/>
    </source>
</evidence>
<keyword evidence="2" id="KW-1185">Reference proteome</keyword>
<dbReference type="InParanoid" id="E3MLS2"/>